<dbReference type="PROSITE" id="PS51184">
    <property type="entry name" value="JMJC"/>
    <property type="match status" value="1"/>
</dbReference>
<dbReference type="Gene3D" id="2.60.120.650">
    <property type="entry name" value="Cupin"/>
    <property type="match status" value="1"/>
</dbReference>
<proteinExistence type="predicted"/>
<gene>
    <name evidence="2" type="primary">JMJD4</name>
    <name evidence="2" type="ORF">IE077_000867</name>
</gene>
<name>A0ABQ7J6F3_9APIC</name>
<sequence>MPANYAIPHLPVAIQGISGKWPSQNEWIEGNSPNFATLRQLPNVLVPVNVMGFSSGNSPKVLDPNYEHATSCDVMTFHDFLDYWERRIKLSRLEKLEKNLFPIDSDKLKSFGKEICYEELIYLKDWHYSLDVLQGNLDPSYSIPSFFSDDWIDKFHLLKKEDYHFVYYGPAGSYTTYHMDVLGTHSWSTNLCGRKLWKFYVPDIKDEMKTSEKKASDSVSGEDTSLFQLLASLFPQKSFCIIQDPGEAVFVPSGWYHSVYNIDDCISINHNWLNGSNIIDVANVLKSDLFCVFRRIADDFNVGEKEIILQRKTVNKLGGRFLSCNYADYFVASNRVMEANCGISFVDFFSFLIRCLNGLLNKLYQFWDPKSEDTIMSVIMDSDKLFDVSFTLFSMLRIGILLHELFAMGYAMQTTENGYDSPIFLDEMIVLYHHAIQNIYDQKYRGCVNSEKRYGAH</sequence>
<dbReference type="PANTHER" id="PTHR12480:SF6">
    <property type="entry name" value="2-OXOGLUTARATE AND IRON-DEPENDENT OXYGENASE JMJD4"/>
    <property type="match status" value="1"/>
</dbReference>
<dbReference type="SMART" id="SM00558">
    <property type="entry name" value="JmjC"/>
    <property type="match status" value="1"/>
</dbReference>
<protein>
    <submittedName>
        <fullName evidence="2">Histone lysine demethylase JMJD4</fullName>
    </submittedName>
</protein>
<feature type="domain" description="JmjC" evidence="1">
    <location>
        <begin position="132"/>
        <end position="289"/>
    </location>
</feature>
<dbReference type="PANTHER" id="PTHR12480">
    <property type="entry name" value="ARGININE DEMETHYLASE AND LYSYL-HYDROXYLASE JMJD"/>
    <property type="match status" value="1"/>
</dbReference>
<reference evidence="2 3" key="1">
    <citation type="journal article" date="2020" name="bioRxiv">
        <title>Metabolic contributions of an alphaproteobacterial endosymbiont in the apicomplexan Cardiosporidium cionae.</title>
        <authorList>
            <person name="Hunter E.S."/>
            <person name="Paight C.J."/>
            <person name="Lane C.E."/>
        </authorList>
    </citation>
    <scope>NUCLEOTIDE SEQUENCE [LARGE SCALE GENOMIC DNA]</scope>
    <source>
        <strain evidence="2">ESH_2018</strain>
    </source>
</reference>
<evidence type="ECO:0000313" key="2">
    <source>
        <dbReference type="EMBL" id="KAF8819540.1"/>
    </source>
</evidence>
<dbReference type="Pfam" id="PF02373">
    <property type="entry name" value="JmjC"/>
    <property type="match status" value="1"/>
</dbReference>
<dbReference type="InterPro" id="IPR003347">
    <property type="entry name" value="JmjC_dom"/>
</dbReference>
<organism evidence="2 3">
    <name type="scientific">Cardiosporidium cionae</name>
    <dbReference type="NCBI Taxonomy" id="476202"/>
    <lineage>
        <taxon>Eukaryota</taxon>
        <taxon>Sar</taxon>
        <taxon>Alveolata</taxon>
        <taxon>Apicomplexa</taxon>
        <taxon>Aconoidasida</taxon>
        <taxon>Nephromycida</taxon>
        <taxon>Cardiosporidium</taxon>
    </lineage>
</organism>
<dbReference type="InterPro" id="IPR050910">
    <property type="entry name" value="JMJD6_ArgDemeth/LysHydrox"/>
</dbReference>
<keyword evidence="3" id="KW-1185">Reference proteome</keyword>
<dbReference type="Proteomes" id="UP000823046">
    <property type="component" value="Unassembled WGS sequence"/>
</dbReference>
<accession>A0ABQ7J6F3</accession>
<comment type="caution">
    <text evidence="2">The sequence shown here is derived from an EMBL/GenBank/DDBJ whole genome shotgun (WGS) entry which is preliminary data.</text>
</comment>
<dbReference type="SUPFAM" id="SSF51197">
    <property type="entry name" value="Clavaminate synthase-like"/>
    <property type="match status" value="1"/>
</dbReference>
<evidence type="ECO:0000259" key="1">
    <source>
        <dbReference type="PROSITE" id="PS51184"/>
    </source>
</evidence>
<dbReference type="EMBL" id="JADAQX010000703">
    <property type="protein sequence ID" value="KAF8819540.1"/>
    <property type="molecule type" value="Genomic_DNA"/>
</dbReference>
<evidence type="ECO:0000313" key="3">
    <source>
        <dbReference type="Proteomes" id="UP000823046"/>
    </source>
</evidence>